<organism evidence="2 3">
    <name type="scientific">Novosphingobium olei</name>
    <dbReference type="NCBI Taxonomy" id="2728851"/>
    <lineage>
        <taxon>Bacteria</taxon>
        <taxon>Pseudomonadati</taxon>
        <taxon>Pseudomonadota</taxon>
        <taxon>Alphaproteobacteria</taxon>
        <taxon>Sphingomonadales</taxon>
        <taxon>Sphingomonadaceae</taxon>
        <taxon>Novosphingobium</taxon>
    </lineage>
</organism>
<keyword evidence="3" id="KW-1185">Reference proteome</keyword>
<evidence type="ECO:0000256" key="1">
    <source>
        <dbReference type="SAM" id="SignalP"/>
    </source>
</evidence>
<evidence type="ECO:0000313" key="3">
    <source>
        <dbReference type="Proteomes" id="UP000583556"/>
    </source>
</evidence>
<dbReference type="AlphaFoldDB" id="A0A7Y0BR23"/>
<reference evidence="2 3" key="1">
    <citation type="submission" date="2020-04" db="EMBL/GenBank/DDBJ databases">
        <title>Novosphingobium sp. TW-4 isolated from soil.</title>
        <authorList>
            <person name="Dahal R.H."/>
            <person name="Chaudhary D.K."/>
        </authorList>
    </citation>
    <scope>NUCLEOTIDE SEQUENCE [LARGE SCALE GENOMIC DNA]</scope>
    <source>
        <strain evidence="2 3">TW-4</strain>
    </source>
</reference>
<dbReference type="EMBL" id="JABBGM010000005">
    <property type="protein sequence ID" value="NML94720.1"/>
    <property type="molecule type" value="Genomic_DNA"/>
</dbReference>
<name>A0A7Y0BR23_9SPHN</name>
<proteinExistence type="predicted"/>
<gene>
    <name evidence="2" type="ORF">HHL27_13680</name>
</gene>
<sequence length="147" mass="16711">MKIVRFAAAAAALSLAFAMPALAQELPVKAGELVEVGMIKVDDGHFADYAMFLGDQWRKDQDYSVKQGWISSYEILTNEFPRAGEPDFYLITRYPSIPDAAEQKKRQDAYLAYMQSTMQKMEAGSADRAKYRKVLGSMLLRKWVWTK</sequence>
<protein>
    <submittedName>
        <fullName evidence="2">Uncharacterized protein</fullName>
    </submittedName>
</protein>
<evidence type="ECO:0000313" key="2">
    <source>
        <dbReference type="EMBL" id="NML94720.1"/>
    </source>
</evidence>
<dbReference type="Proteomes" id="UP000583556">
    <property type="component" value="Unassembled WGS sequence"/>
</dbReference>
<keyword evidence="1" id="KW-0732">Signal</keyword>
<accession>A0A7Y0BR23</accession>
<comment type="caution">
    <text evidence="2">The sequence shown here is derived from an EMBL/GenBank/DDBJ whole genome shotgun (WGS) entry which is preliminary data.</text>
</comment>
<feature type="signal peptide" evidence="1">
    <location>
        <begin position="1"/>
        <end position="23"/>
    </location>
</feature>
<feature type="chain" id="PRO_5031032627" evidence="1">
    <location>
        <begin position="24"/>
        <end position="147"/>
    </location>
</feature>
<dbReference type="RefSeq" id="WP_169493971.1">
    <property type="nucleotide sequence ID" value="NZ_AP029021.1"/>
</dbReference>